<accession>A0A7W6WEV0</accession>
<feature type="domain" description="DUF2147" evidence="1">
    <location>
        <begin position="81"/>
        <end position="126"/>
    </location>
</feature>
<proteinExistence type="predicted"/>
<dbReference type="PANTHER" id="PTHR36919">
    <property type="entry name" value="BLR1215 PROTEIN"/>
    <property type="match status" value="1"/>
</dbReference>
<dbReference type="EMBL" id="JACIGM010000005">
    <property type="protein sequence ID" value="MBB4274988.1"/>
    <property type="molecule type" value="Genomic_DNA"/>
</dbReference>
<dbReference type="PANTHER" id="PTHR36919:SF2">
    <property type="entry name" value="BLL6627 PROTEIN"/>
    <property type="match status" value="1"/>
</dbReference>
<evidence type="ECO:0000259" key="1">
    <source>
        <dbReference type="Pfam" id="PF09917"/>
    </source>
</evidence>
<name>A0A7W6WEV0_9HYPH</name>
<dbReference type="InterPro" id="IPR019223">
    <property type="entry name" value="DUF2147"/>
</dbReference>
<dbReference type="Pfam" id="PF09917">
    <property type="entry name" value="DUF2147"/>
    <property type="match status" value="1"/>
</dbReference>
<evidence type="ECO:0000313" key="3">
    <source>
        <dbReference type="Proteomes" id="UP000533641"/>
    </source>
</evidence>
<comment type="caution">
    <text evidence="2">The sequence shown here is derived from an EMBL/GenBank/DDBJ whole genome shotgun (WGS) entry which is preliminary data.</text>
</comment>
<dbReference type="Gene3D" id="2.40.128.520">
    <property type="match status" value="1"/>
</dbReference>
<sequence>MALLPLGRHRNGSFQMTIRSVFVTIFILIASVASGADTVVGTWKTETGETSVIDHCGANFCIVAKSGRYAGQQIGFFSGRADTYTGRLTDPRTKTTYSGRLTVSGNSLKLRGCATSVLCRTQIWTRLN</sequence>
<protein>
    <submittedName>
        <fullName evidence="2">Uncharacterized protein (DUF2147 family)</fullName>
    </submittedName>
</protein>
<dbReference type="Proteomes" id="UP000533641">
    <property type="component" value="Unassembled WGS sequence"/>
</dbReference>
<organism evidence="2 3">
    <name type="scientific">Rhizobium mongolense</name>
    <dbReference type="NCBI Taxonomy" id="57676"/>
    <lineage>
        <taxon>Bacteria</taxon>
        <taxon>Pseudomonadati</taxon>
        <taxon>Pseudomonadota</taxon>
        <taxon>Alphaproteobacteria</taxon>
        <taxon>Hyphomicrobiales</taxon>
        <taxon>Rhizobiaceae</taxon>
        <taxon>Rhizobium/Agrobacterium group</taxon>
        <taxon>Rhizobium</taxon>
    </lineage>
</organism>
<evidence type="ECO:0000313" key="2">
    <source>
        <dbReference type="EMBL" id="MBB4274988.1"/>
    </source>
</evidence>
<reference evidence="2 3" key="1">
    <citation type="submission" date="2020-08" db="EMBL/GenBank/DDBJ databases">
        <title>Genomic Encyclopedia of Type Strains, Phase IV (KMG-V): Genome sequencing to study the core and pangenomes of soil and plant-associated prokaryotes.</title>
        <authorList>
            <person name="Whitman W."/>
        </authorList>
    </citation>
    <scope>NUCLEOTIDE SEQUENCE [LARGE SCALE GENOMIC DNA]</scope>
    <source>
        <strain evidence="2 3">SEMIA 402</strain>
    </source>
</reference>
<gene>
    <name evidence="2" type="ORF">GGE12_002769</name>
</gene>
<dbReference type="AlphaFoldDB" id="A0A7W6WEV0"/>